<feature type="region of interest" description="Disordered" evidence="7">
    <location>
        <begin position="147"/>
        <end position="168"/>
    </location>
</feature>
<dbReference type="InterPro" id="IPR012934">
    <property type="entry name" value="Znf_AD"/>
</dbReference>
<keyword evidence="10" id="KW-1185">Reference proteome</keyword>
<evidence type="ECO:0000256" key="6">
    <source>
        <dbReference type="PROSITE-ProRule" id="PRU01263"/>
    </source>
</evidence>
<evidence type="ECO:0000256" key="2">
    <source>
        <dbReference type="ARBA" id="ARBA00022737"/>
    </source>
</evidence>
<feature type="domain" description="ZAD" evidence="9">
    <location>
        <begin position="5"/>
        <end position="82"/>
    </location>
</feature>
<reference evidence="11" key="1">
    <citation type="submission" date="2025-08" db="UniProtKB">
        <authorList>
            <consortium name="RefSeq"/>
        </authorList>
    </citation>
    <scope>IDENTIFICATION</scope>
    <source>
        <strain evidence="11">Aabys</strain>
        <tissue evidence="11">Whole body</tissue>
    </source>
</reference>
<evidence type="ECO:0000256" key="1">
    <source>
        <dbReference type="ARBA" id="ARBA00022723"/>
    </source>
</evidence>
<feature type="binding site" evidence="6">
    <location>
        <position position="10"/>
    </location>
    <ligand>
        <name>Zn(2+)</name>
        <dbReference type="ChEBI" id="CHEBI:29105"/>
    </ligand>
</feature>
<keyword evidence="4 6" id="KW-0862">Zinc</keyword>
<feature type="binding site" evidence="6">
    <location>
        <position position="58"/>
    </location>
    <ligand>
        <name>Zn(2+)</name>
        <dbReference type="ChEBI" id="CHEBI:29105"/>
    </ligand>
</feature>
<keyword evidence="1 6" id="KW-0479">Metal-binding</keyword>
<feature type="binding site" evidence="6">
    <location>
        <position position="7"/>
    </location>
    <ligand>
        <name>Zn(2+)</name>
        <dbReference type="ChEBI" id="CHEBI:29105"/>
    </ligand>
</feature>
<feature type="binding site" evidence="6">
    <location>
        <position position="55"/>
    </location>
    <ligand>
        <name>Zn(2+)</name>
        <dbReference type="ChEBI" id="CHEBI:29105"/>
    </ligand>
</feature>
<evidence type="ECO:0000256" key="7">
    <source>
        <dbReference type="SAM" id="MobiDB-lite"/>
    </source>
</evidence>
<dbReference type="PANTHER" id="PTHR24403">
    <property type="entry name" value="ZINC FINGER PROTEIN"/>
    <property type="match status" value="1"/>
</dbReference>
<dbReference type="InterPro" id="IPR013087">
    <property type="entry name" value="Znf_C2H2_type"/>
</dbReference>
<evidence type="ECO:0000256" key="3">
    <source>
        <dbReference type="ARBA" id="ARBA00022771"/>
    </source>
</evidence>
<dbReference type="SMART" id="SM00355">
    <property type="entry name" value="ZnF_C2H2"/>
    <property type="match status" value="4"/>
</dbReference>
<dbReference type="PROSITE" id="PS50157">
    <property type="entry name" value="ZINC_FINGER_C2H2_2"/>
    <property type="match status" value="2"/>
</dbReference>
<dbReference type="InterPro" id="IPR050688">
    <property type="entry name" value="Zinc_finger/UBP_domain"/>
</dbReference>
<accession>A0ABM3V320</accession>
<feature type="domain" description="C2H2-type" evidence="8">
    <location>
        <begin position="309"/>
        <end position="332"/>
    </location>
</feature>
<dbReference type="Proteomes" id="UP001652621">
    <property type="component" value="Unplaced"/>
</dbReference>
<dbReference type="PANTHER" id="PTHR24403:SF67">
    <property type="entry name" value="FI01116P-RELATED"/>
    <property type="match status" value="1"/>
</dbReference>
<dbReference type="GeneID" id="105261971"/>
<gene>
    <name evidence="11" type="primary">LOC105261971</name>
</gene>
<organism evidence="10 11">
    <name type="scientific">Musca domestica</name>
    <name type="common">House fly</name>
    <dbReference type="NCBI Taxonomy" id="7370"/>
    <lineage>
        <taxon>Eukaryota</taxon>
        <taxon>Metazoa</taxon>
        <taxon>Ecdysozoa</taxon>
        <taxon>Arthropoda</taxon>
        <taxon>Hexapoda</taxon>
        <taxon>Insecta</taxon>
        <taxon>Pterygota</taxon>
        <taxon>Neoptera</taxon>
        <taxon>Endopterygota</taxon>
        <taxon>Diptera</taxon>
        <taxon>Brachycera</taxon>
        <taxon>Muscomorpha</taxon>
        <taxon>Muscoidea</taxon>
        <taxon>Muscidae</taxon>
        <taxon>Musca</taxon>
    </lineage>
</organism>
<evidence type="ECO:0000256" key="5">
    <source>
        <dbReference type="PROSITE-ProRule" id="PRU00042"/>
    </source>
</evidence>
<feature type="domain" description="C2H2-type" evidence="8">
    <location>
        <begin position="338"/>
        <end position="366"/>
    </location>
</feature>
<sequence>MDYTKVCRLCVNNFEDGKPLYDENGRANVLHEITCKYFHPQIINLNEAAYLCNLCSQCWQKISDFHSFEAAIQLAQLKLLDILVPKLEKGANDGSSPEPMETMAGGGGTVLLSSTIAMSKDNYPNNTELPSAIQIQSDSTVTTLDLLQQSPSGGYDTTTTDLTSPSSRGESPIIIVEIDSESEDPPNPTLHMARKSQGLTRRNYIRCNKTRHDCKLCGLRSLSYEDQLKHYAEKHSLDHPVNVLKTDKGYTMHPCSMCDHRSKFITSYYDHYWIVHKNHPAVYYCDICQRKYAKMRHHCPGPRTTQKTYQCIDCKRSFNDERHIIEHLARQHRKVDLYTCPCCLETFDTVTKIPKHRKQHHPKEDKAEYYQHMDDKFAMLLKKYLEEVRKRAAGE</sequence>
<dbReference type="PROSITE" id="PS00028">
    <property type="entry name" value="ZINC_FINGER_C2H2_1"/>
    <property type="match status" value="2"/>
</dbReference>
<dbReference type="Gene3D" id="3.40.1800.20">
    <property type="match status" value="1"/>
</dbReference>
<keyword evidence="3 5" id="KW-0863">Zinc-finger</keyword>
<proteinExistence type="predicted"/>
<dbReference type="PROSITE" id="PS51915">
    <property type="entry name" value="ZAD"/>
    <property type="match status" value="1"/>
</dbReference>
<dbReference type="SMART" id="SM00868">
    <property type="entry name" value="zf-AD"/>
    <property type="match status" value="1"/>
</dbReference>
<evidence type="ECO:0000259" key="9">
    <source>
        <dbReference type="PROSITE" id="PS51915"/>
    </source>
</evidence>
<evidence type="ECO:0000313" key="10">
    <source>
        <dbReference type="Proteomes" id="UP001652621"/>
    </source>
</evidence>
<dbReference type="Gene3D" id="3.30.160.60">
    <property type="entry name" value="Classic Zinc Finger"/>
    <property type="match status" value="1"/>
</dbReference>
<name>A0ABM3V320_MUSDO</name>
<evidence type="ECO:0000259" key="8">
    <source>
        <dbReference type="PROSITE" id="PS50157"/>
    </source>
</evidence>
<protein>
    <submittedName>
        <fullName evidence="11">Zinc finger protein 184 isoform X2</fullName>
    </submittedName>
</protein>
<evidence type="ECO:0000256" key="4">
    <source>
        <dbReference type="ARBA" id="ARBA00022833"/>
    </source>
</evidence>
<dbReference type="RefSeq" id="XP_058980179.1">
    <property type="nucleotide sequence ID" value="XM_059124196.1"/>
</dbReference>
<evidence type="ECO:0000313" key="11">
    <source>
        <dbReference type="RefSeq" id="XP_058980179.1"/>
    </source>
</evidence>
<dbReference type="SUPFAM" id="SSF57716">
    <property type="entry name" value="Glucocorticoid receptor-like (DNA-binding domain)"/>
    <property type="match status" value="1"/>
</dbReference>
<keyword evidence="2" id="KW-0677">Repeat</keyword>